<keyword evidence="1" id="KW-0732">Signal</keyword>
<evidence type="ECO:0000259" key="2">
    <source>
        <dbReference type="Pfam" id="PF12870"/>
    </source>
</evidence>
<feature type="signal peptide" evidence="1">
    <location>
        <begin position="1"/>
        <end position="28"/>
    </location>
</feature>
<dbReference type="Gene3D" id="3.10.450.50">
    <property type="match status" value="1"/>
</dbReference>
<feature type="chain" id="PRO_5041341253" evidence="1">
    <location>
        <begin position="29"/>
        <end position="154"/>
    </location>
</feature>
<gene>
    <name evidence="3" type="ORF">GHA_01564</name>
</gene>
<dbReference type="AlphaFoldDB" id="A0AA35D798"/>
<evidence type="ECO:0000313" key="3">
    <source>
        <dbReference type="EMBL" id="CAB5683834.1"/>
    </source>
</evidence>
<accession>A0AA35D798</accession>
<dbReference type="Pfam" id="PF12870">
    <property type="entry name" value="DUF4878"/>
    <property type="match status" value="1"/>
</dbReference>
<evidence type="ECO:0000313" key="4">
    <source>
        <dbReference type="Proteomes" id="UP000834458"/>
    </source>
</evidence>
<reference evidence="3" key="1">
    <citation type="submission" date="2020-05" db="EMBL/GenBank/DDBJ databases">
        <authorList>
            <person name="Delgado-Blas J."/>
        </authorList>
    </citation>
    <scope>NUCLEOTIDE SEQUENCE</scope>
    <source>
        <strain evidence="3">BB1454</strain>
    </source>
</reference>
<dbReference type="EMBL" id="CAHPSC010000017">
    <property type="protein sequence ID" value="CAB5683834.1"/>
    <property type="molecule type" value="Genomic_DNA"/>
</dbReference>
<dbReference type="RefSeq" id="WP_234687388.1">
    <property type="nucleotide sequence ID" value="NZ_CAHPRW010000010.1"/>
</dbReference>
<feature type="domain" description="DUF4878" evidence="2">
    <location>
        <begin position="52"/>
        <end position="152"/>
    </location>
</feature>
<evidence type="ECO:0000256" key="1">
    <source>
        <dbReference type="SAM" id="SignalP"/>
    </source>
</evidence>
<comment type="caution">
    <text evidence="3">The sequence shown here is derived from an EMBL/GenBank/DDBJ whole genome shotgun (WGS) entry which is preliminary data.</text>
</comment>
<dbReference type="InterPro" id="IPR024267">
    <property type="entry name" value="DUF4878"/>
</dbReference>
<name>A0AA35D798_9BURK</name>
<proteinExistence type="predicted"/>
<sequence length="154" mass="16683">MSSSVSACISRRHCLLAGLFTASALGLAGCATAPADTTAPAATPEELQDVLVQRFYRALADGDFDRSISMVSARSLSKEQLAELTPKLRQMLASAKSKVDAKGGLQKVEIVERVPSATRENVTQLRVLVTYGDGNTRRERMNLFLDNGVWKVQL</sequence>
<protein>
    <submittedName>
        <fullName evidence="3">Lumazine-binding domain</fullName>
    </submittedName>
</protein>
<dbReference type="Proteomes" id="UP000834458">
    <property type="component" value="Unassembled WGS sequence"/>
</dbReference>
<organism evidence="3 4">
    <name type="scientific">Comamonas aquatica</name>
    <dbReference type="NCBI Taxonomy" id="225991"/>
    <lineage>
        <taxon>Bacteria</taxon>
        <taxon>Pseudomonadati</taxon>
        <taxon>Pseudomonadota</taxon>
        <taxon>Betaproteobacteria</taxon>
        <taxon>Burkholderiales</taxon>
        <taxon>Comamonadaceae</taxon>
        <taxon>Comamonas</taxon>
    </lineage>
</organism>